<evidence type="ECO:0000256" key="1">
    <source>
        <dbReference type="SAM" id="MobiDB-lite"/>
    </source>
</evidence>
<comment type="caution">
    <text evidence="2">The sequence shown here is derived from an EMBL/GenBank/DDBJ whole genome shotgun (WGS) entry which is preliminary data.</text>
</comment>
<evidence type="ECO:0000313" key="3">
    <source>
        <dbReference type="Proteomes" id="UP000663882"/>
    </source>
</evidence>
<dbReference type="AlphaFoldDB" id="A0A813U916"/>
<dbReference type="EMBL" id="CAJNOO010000131">
    <property type="protein sequence ID" value="CAF0819458.1"/>
    <property type="molecule type" value="Genomic_DNA"/>
</dbReference>
<protein>
    <submittedName>
        <fullName evidence="2">Uncharacterized protein</fullName>
    </submittedName>
</protein>
<dbReference type="Proteomes" id="UP000663882">
    <property type="component" value="Unassembled WGS sequence"/>
</dbReference>
<proteinExistence type="predicted"/>
<dbReference type="OrthoDB" id="10039049at2759"/>
<gene>
    <name evidence="2" type="ORF">RFH988_LOCUS4863</name>
</gene>
<accession>A0A813U916</accession>
<name>A0A813U916_9BILA</name>
<evidence type="ECO:0000313" key="2">
    <source>
        <dbReference type="EMBL" id="CAF0819458.1"/>
    </source>
</evidence>
<reference evidence="2" key="1">
    <citation type="submission" date="2021-02" db="EMBL/GenBank/DDBJ databases">
        <authorList>
            <person name="Nowell W R."/>
        </authorList>
    </citation>
    <scope>NUCLEOTIDE SEQUENCE</scope>
</reference>
<sequence length="373" mass="43200">MGTVNNSDSQWIQDEAEKIRSSLLNELHRIENEVNEQFSSFKNDFELRHPKTSEPLKIKPSYRQMDETRVFVARNSILTDLFETSHIRSIRNVFAAMLLILVIQVTINDIVHSGRLKLNFELIFYCFQKLHIALFIWLIMQLCTAHEQRHRSFASFVVTSTTTDPNEELENYICSINESGGEPSTPPINIEFEIFHSPVNKLTTYDSRLQHLSPHTTEQLIVYAAPIIQSQLSLRCRETAERLKEVKKEKSALLAVVNKTLTKHHQQHEDQQQSEKILLNHMQGFMKKKHQLRLIELEESVLIAQLCIQELLKSHRHSMSSIGDSEQEAQKRSLKNIKGLWHDTFRALKKSTTSSSGHGVDEPRLVCYSNPHR</sequence>
<feature type="region of interest" description="Disordered" evidence="1">
    <location>
        <begin position="351"/>
        <end position="373"/>
    </location>
</feature>
<organism evidence="2 3">
    <name type="scientific">Rotaria sordida</name>
    <dbReference type="NCBI Taxonomy" id="392033"/>
    <lineage>
        <taxon>Eukaryota</taxon>
        <taxon>Metazoa</taxon>
        <taxon>Spiralia</taxon>
        <taxon>Gnathifera</taxon>
        <taxon>Rotifera</taxon>
        <taxon>Eurotatoria</taxon>
        <taxon>Bdelloidea</taxon>
        <taxon>Philodinida</taxon>
        <taxon>Philodinidae</taxon>
        <taxon>Rotaria</taxon>
    </lineage>
</organism>